<evidence type="ECO:0000313" key="4">
    <source>
        <dbReference type="EMBL" id="ONF73709.1"/>
    </source>
</evidence>
<feature type="domain" description="NACHT N-terminal Helical" evidence="3">
    <location>
        <begin position="2"/>
        <end position="194"/>
    </location>
</feature>
<organism evidence="4 5">
    <name type="scientific">Amycolatopsis keratiniphila subsp. keratiniphila</name>
    <dbReference type="NCBI Taxonomy" id="227715"/>
    <lineage>
        <taxon>Bacteria</taxon>
        <taxon>Bacillati</taxon>
        <taxon>Actinomycetota</taxon>
        <taxon>Actinomycetes</taxon>
        <taxon>Pseudonocardiales</taxon>
        <taxon>Pseudonocardiaceae</taxon>
        <taxon>Amycolatopsis</taxon>
        <taxon>Amycolatopsis japonica group</taxon>
    </lineage>
</organism>
<dbReference type="Pfam" id="PF07728">
    <property type="entry name" value="AAA_5"/>
    <property type="match status" value="1"/>
</dbReference>
<reference evidence="4 5" key="1">
    <citation type="submission" date="2016-12" db="EMBL/GenBank/DDBJ databases">
        <title>Amycolatopsis keratiniphila subsp. keratiniphila genome sequencing and assembly.</title>
        <authorList>
            <person name="Mayilraj S."/>
            <person name="Kaur N."/>
        </authorList>
    </citation>
    <scope>NUCLEOTIDE SEQUENCE [LARGE SCALE GENOMIC DNA]</scope>
    <source>
        <strain evidence="4 5">DSM 44409</strain>
    </source>
</reference>
<name>A0A1W2M1J2_9PSEU</name>
<dbReference type="PANTHER" id="PTHR46312">
    <property type="entry name" value="NACHT DOMAIN-CONTAINING PROTEIN"/>
    <property type="match status" value="1"/>
</dbReference>
<dbReference type="AlphaFoldDB" id="A0A1W2M1J2"/>
<evidence type="ECO:0008006" key="6">
    <source>
        <dbReference type="Google" id="ProtNLM"/>
    </source>
</evidence>
<evidence type="ECO:0000259" key="3">
    <source>
        <dbReference type="Pfam" id="PF22738"/>
    </source>
</evidence>
<dbReference type="InterPro" id="IPR054567">
    <property type="entry name" value="NNH7"/>
</dbReference>
<proteinExistence type="predicted"/>
<evidence type="ECO:0000256" key="1">
    <source>
        <dbReference type="SAM" id="MobiDB-lite"/>
    </source>
</evidence>
<dbReference type="PANTHER" id="PTHR46312:SF2">
    <property type="entry name" value="NUCLEOTIDE-BINDING OLIGOMERIZATION DOMAIN-CONTAINING PROTEIN 2-LIKE"/>
    <property type="match status" value="1"/>
</dbReference>
<feature type="region of interest" description="Disordered" evidence="1">
    <location>
        <begin position="1021"/>
        <end position="1051"/>
    </location>
</feature>
<dbReference type="InterPro" id="IPR027417">
    <property type="entry name" value="P-loop_NTPase"/>
</dbReference>
<dbReference type="GO" id="GO:0005524">
    <property type="term" value="F:ATP binding"/>
    <property type="evidence" value="ECO:0007669"/>
    <property type="project" value="InterPro"/>
</dbReference>
<dbReference type="EMBL" id="LQMT02000007">
    <property type="protein sequence ID" value="ONF73709.1"/>
    <property type="molecule type" value="Genomic_DNA"/>
</dbReference>
<dbReference type="SUPFAM" id="SSF52540">
    <property type="entry name" value="P-loop containing nucleoside triphosphate hydrolases"/>
    <property type="match status" value="1"/>
</dbReference>
<feature type="compositionally biased region" description="Basic and acidic residues" evidence="1">
    <location>
        <begin position="1038"/>
        <end position="1047"/>
    </location>
</feature>
<comment type="caution">
    <text evidence="4">The sequence shown here is derived from an EMBL/GenBank/DDBJ whole genome shotgun (WGS) entry which is preliminary data.</text>
</comment>
<gene>
    <name evidence="4" type="ORF">AVR91_0206280</name>
</gene>
<evidence type="ECO:0000313" key="5">
    <source>
        <dbReference type="Proteomes" id="UP000076660"/>
    </source>
</evidence>
<dbReference type="InterPro" id="IPR011704">
    <property type="entry name" value="ATPase_dyneun-rel_AAA"/>
</dbReference>
<sequence length="1098" mass="122891">MAALDRLVGGALLGSVAFGATELLGWFDAKVDFIKISHEVLGKLAEKQRGLSRYARTERVSAAHSVIVVLAFFEAVDELGLPVSTKQLGVTKKEQLQLVGLSHLFDGVWPMPTPDRPYEATREALFRQYVDSAAALLELVRAHAIWDELNETQQTRLELMVRDIATAAIHRYHGLVGRVVSDYPEIGFWIQFAEVRSAGRALDRVEEAMRQLLVGGTPDQRRAELAKGYRAALDRPIIEGDDDFGDLRVPLIRDAYVDPQFQVTSMRKDNRSAELAWWNSLPVRNDLYRYLVGYFTSPKAVSLPLLVLGDPGSGKSMLTSILAARLSPSDFLTLRVELRNAPTEGDLLDQIEFGLREALHEKVSWAEFSRTAGASLPIVLLDGFDELLQATGVSQSRYLDKVARFQRERLDLGAPVAVVVTSRISVCSGVQIPVDADILRLTPFTPDQVGQWLQTWNEDNAPYFKKARLRPLPASVALAFPEIAEQPLLLLMLALYDAIGNALQQESSTLNTSQLYERLLRRFCRRELAKDNVDRSPEHLEREVDMELERLAVVALGMFNRGAQWIAEPDLNEDFAGLLKVDERNRRHGTQTPLSAGHSALGRFFFMQRAEANRDSETLRTYEFLHATFGEFLVARFVWHTLDELFQVSQQRRSRLTTSLTDDSELYTILSFAPLSSRWAVVNFLVELTGSEPDNVPLSAMLKELIAHSFEPQQQKYSGYEPVRHPTPRRYAAYNVNLIILAAVLASPGPLDTGSVGVHPWHKFAGFWKSQFSSGEWRDLVTLFHLLPGVGGKPTITVGRAPSISPVAPPATIETLSFQIAELSAHFTGDPELLPYRYALEPVIHQNWSVDRIRGLAALAAAAPNRTALDRTYRAWADFSPSLVIERLVLDRTAGPDTFAALLGTRVSAEPEFRTIVYERIARGGDYDREYLSIVEGIWRKHEEIVVAPIALLEAWLRLAERGFDFAQISPLPDFEALVNLIDVSAVCYSRPDLRTRVRNLLDRPGFTEHFLLRSPATDVAAANPSQPRSTRPLAFVDKPEPRKAEPAAEVWQPEGESWQVQLGRLDTALASGTLTADDYYLERERILKLAVGVDPEE</sequence>
<dbReference type="Proteomes" id="UP000076660">
    <property type="component" value="Unassembled WGS sequence"/>
</dbReference>
<accession>A0A1W2M1J2</accession>
<dbReference type="Gene3D" id="3.40.50.300">
    <property type="entry name" value="P-loop containing nucleotide triphosphate hydrolases"/>
    <property type="match status" value="1"/>
</dbReference>
<protein>
    <recommendedName>
        <fullName evidence="6">AAA+ ATPase domain-containing protein</fullName>
    </recommendedName>
</protein>
<evidence type="ECO:0000259" key="2">
    <source>
        <dbReference type="Pfam" id="PF07728"/>
    </source>
</evidence>
<feature type="domain" description="ATPase dynein-related AAA" evidence="2">
    <location>
        <begin position="304"/>
        <end position="401"/>
    </location>
</feature>
<dbReference type="GO" id="GO:0016887">
    <property type="term" value="F:ATP hydrolysis activity"/>
    <property type="evidence" value="ECO:0007669"/>
    <property type="project" value="InterPro"/>
</dbReference>
<dbReference type="Pfam" id="PF22738">
    <property type="entry name" value="NNH7"/>
    <property type="match status" value="1"/>
</dbReference>